<keyword evidence="3" id="KW-1185">Reference proteome</keyword>
<dbReference type="InterPro" id="IPR044824">
    <property type="entry name" value="MAIN-like"/>
</dbReference>
<name>A0A7J7P0I5_9MAGN</name>
<dbReference type="OrthoDB" id="1938336at2759"/>
<comment type="caution">
    <text evidence="2">The sequence shown here is derived from an EMBL/GenBank/DDBJ whole genome shotgun (WGS) entry which is preliminary data.</text>
</comment>
<accession>A0A7J7P0I5</accession>
<evidence type="ECO:0000313" key="3">
    <source>
        <dbReference type="Proteomes" id="UP000541444"/>
    </source>
</evidence>
<reference evidence="2 3" key="1">
    <citation type="journal article" date="2020" name="IScience">
        <title>Genome Sequencing of the Endangered Kingdonia uniflora (Circaeasteraceae, Ranunculales) Reveals Potential Mechanisms of Evolutionary Specialization.</title>
        <authorList>
            <person name="Sun Y."/>
            <person name="Deng T."/>
            <person name="Zhang A."/>
            <person name="Moore M.J."/>
            <person name="Landis J.B."/>
            <person name="Lin N."/>
            <person name="Zhang H."/>
            <person name="Zhang X."/>
            <person name="Huang J."/>
            <person name="Zhang X."/>
            <person name="Sun H."/>
            <person name="Wang H."/>
        </authorList>
    </citation>
    <scope>NUCLEOTIDE SEQUENCE [LARGE SCALE GENOMIC DNA]</scope>
    <source>
        <strain evidence="2">TB1705</strain>
        <tissue evidence="2">Leaf</tissue>
    </source>
</reference>
<evidence type="ECO:0000259" key="1">
    <source>
        <dbReference type="Pfam" id="PF10536"/>
    </source>
</evidence>
<dbReference type="Pfam" id="PF10536">
    <property type="entry name" value="PMD"/>
    <property type="match status" value="1"/>
</dbReference>
<dbReference type="PANTHER" id="PTHR46033">
    <property type="entry name" value="PROTEIN MAIN-LIKE 2"/>
    <property type="match status" value="1"/>
</dbReference>
<dbReference type="InterPro" id="IPR019557">
    <property type="entry name" value="AminoTfrase-like_pln_mobile"/>
</dbReference>
<dbReference type="PANTHER" id="PTHR46033:SF8">
    <property type="entry name" value="PROTEIN MAINTENANCE OF MERISTEMS-LIKE"/>
    <property type="match status" value="1"/>
</dbReference>
<dbReference type="AlphaFoldDB" id="A0A7J7P0I5"/>
<dbReference type="Proteomes" id="UP000541444">
    <property type="component" value="Unassembled WGS sequence"/>
</dbReference>
<feature type="domain" description="Aminotransferase-like plant mobile" evidence="1">
    <location>
        <begin position="46"/>
        <end position="213"/>
    </location>
</feature>
<organism evidence="2 3">
    <name type="scientific">Kingdonia uniflora</name>
    <dbReference type="NCBI Taxonomy" id="39325"/>
    <lineage>
        <taxon>Eukaryota</taxon>
        <taxon>Viridiplantae</taxon>
        <taxon>Streptophyta</taxon>
        <taxon>Embryophyta</taxon>
        <taxon>Tracheophyta</taxon>
        <taxon>Spermatophyta</taxon>
        <taxon>Magnoliopsida</taxon>
        <taxon>Ranunculales</taxon>
        <taxon>Circaeasteraceae</taxon>
        <taxon>Kingdonia</taxon>
    </lineage>
</organism>
<dbReference type="EMBL" id="JACGCM010000412">
    <property type="protein sequence ID" value="KAF6172688.1"/>
    <property type="molecule type" value="Genomic_DNA"/>
</dbReference>
<gene>
    <name evidence="2" type="ORF">GIB67_042011</name>
</gene>
<protein>
    <recommendedName>
        <fullName evidence="1">Aminotransferase-like plant mobile domain-containing protein</fullName>
    </recommendedName>
</protein>
<dbReference type="GO" id="GO:0010073">
    <property type="term" value="P:meristem maintenance"/>
    <property type="evidence" value="ECO:0007669"/>
    <property type="project" value="InterPro"/>
</dbReference>
<sequence>MCFFCQNRDEIQCKGSLDNVLKWYQWIARYSTLKKLVDDMGFEEFCSIKAGNSDSRLIHAIVERWWPSTHTFHFPCGKLGFTPLDFVMLTGFKFGLGRELPYDEMYSKLEEAEKIFPGIINTDIRFDNITLAHLKTWKEPLNPHLNNYDLQMDIVYARAFIAYMIGNLFFSNDSISLRVGYPAALTDYDIIGVSSFDWGTPIMTALYRRLDEVLILKDGKVKKLITKFYAMLEFCFFEYCQVEMYLVKVHNFNHIYPRMGALRDERASTGSEIHHSFAVIREMIEWKD</sequence>
<proteinExistence type="predicted"/>
<evidence type="ECO:0000313" key="2">
    <source>
        <dbReference type="EMBL" id="KAF6172688.1"/>
    </source>
</evidence>